<evidence type="ECO:0000259" key="1">
    <source>
        <dbReference type="Pfam" id="PF01796"/>
    </source>
</evidence>
<keyword evidence="3" id="KW-1185">Reference proteome</keyword>
<comment type="caution">
    <text evidence="2">The sequence shown here is derived from an EMBL/GenBank/DDBJ whole genome shotgun (WGS) entry which is preliminary data.</text>
</comment>
<gene>
    <name evidence="2" type="ORF">ACFQE5_01280</name>
</gene>
<dbReference type="Proteomes" id="UP001596302">
    <property type="component" value="Unassembled WGS sequence"/>
</dbReference>
<reference evidence="3" key="1">
    <citation type="journal article" date="2019" name="Int. J. Syst. Evol. Microbiol.">
        <title>The Global Catalogue of Microorganisms (GCM) 10K type strain sequencing project: providing services to taxonomists for standard genome sequencing and annotation.</title>
        <authorList>
            <consortium name="The Broad Institute Genomics Platform"/>
            <consortium name="The Broad Institute Genome Sequencing Center for Infectious Disease"/>
            <person name="Wu L."/>
            <person name="Ma J."/>
        </authorList>
    </citation>
    <scope>NUCLEOTIDE SEQUENCE [LARGE SCALE GENOMIC DNA]</scope>
    <source>
        <strain evidence="3">CCM 8391</strain>
    </source>
</reference>
<dbReference type="RefSeq" id="WP_379581767.1">
    <property type="nucleotide sequence ID" value="NZ_JBHSQW010000001.1"/>
</dbReference>
<dbReference type="Pfam" id="PF01796">
    <property type="entry name" value="OB_ChsH2_C"/>
    <property type="match status" value="1"/>
</dbReference>
<dbReference type="EMBL" id="JBHSQW010000001">
    <property type="protein sequence ID" value="MFC5992838.1"/>
    <property type="molecule type" value="Genomic_DNA"/>
</dbReference>
<accession>A0ABW1IWI1</accession>
<sequence>MDRLLLRRCPAGHYSRPDVLACDICRDADLSWQPASGRGKVISLAVDHDADTTVVVAELDEGPWLVTRLDGPAVARGDAVVVSFAHPEEGEAYPIVTAAPS</sequence>
<proteinExistence type="predicted"/>
<dbReference type="SUPFAM" id="SSF50249">
    <property type="entry name" value="Nucleic acid-binding proteins"/>
    <property type="match status" value="1"/>
</dbReference>
<feature type="domain" description="ChsH2 C-terminal OB-fold" evidence="1">
    <location>
        <begin position="32"/>
        <end position="84"/>
    </location>
</feature>
<dbReference type="InterPro" id="IPR002878">
    <property type="entry name" value="ChsH2_C"/>
</dbReference>
<dbReference type="InterPro" id="IPR012340">
    <property type="entry name" value="NA-bd_OB-fold"/>
</dbReference>
<evidence type="ECO:0000313" key="2">
    <source>
        <dbReference type="EMBL" id="MFC5992838.1"/>
    </source>
</evidence>
<organism evidence="2 3">
    <name type="scientific">Pseudonocardia hispaniensis</name>
    <dbReference type="NCBI Taxonomy" id="904933"/>
    <lineage>
        <taxon>Bacteria</taxon>
        <taxon>Bacillati</taxon>
        <taxon>Actinomycetota</taxon>
        <taxon>Actinomycetes</taxon>
        <taxon>Pseudonocardiales</taxon>
        <taxon>Pseudonocardiaceae</taxon>
        <taxon>Pseudonocardia</taxon>
    </lineage>
</organism>
<name>A0ABW1IWI1_9PSEU</name>
<evidence type="ECO:0000313" key="3">
    <source>
        <dbReference type="Proteomes" id="UP001596302"/>
    </source>
</evidence>
<protein>
    <submittedName>
        <fullName evidence="2">Zn-ribbon domain-containing OB-fold protein</fullName>
    </submittedName>
</protein>